<reference evidence="1" key="1">
    <citation type="journal article" date="2015" name="Nature">
        <title>Complex archaea that bridge the gap between prokaryotes and eukaryotes.</title>
        <authorList>
            <person name="Spang A."/>
            <person name="Saw J.H."/>
            <person name="Jorgensen S.L."/>
            <person name="Zaremba-Niedzwiedzka K."/>
            <person name="Martijn J."/>
            <person name="Lind A.E."/>
            <person name="van Eijk R."/>
            <person name="Schleper C."/>
            <person name="Guy L."/>
            <person name="Ettema T.J."/>
        </authorList>
    </citation>
    <scope>NUCLEOTIDE SEQUENCE</scope>
</reference>
<dbReference type="AlphaFoldDB" id="A0A0F9L4P7"/>
<organism evidence="1">
    <name type="scientific">marine sediment metagenome</name>
    <dbReference type="NCBI Taxonomy" id="412755"/>
    <lineage>
        <taxon>unclassified sequences</taxon>
        <taxon>metagenomes</taxon>
        <taxon>ecological metagenomes</taxon>
    </lineage>
</organism>
<protein>
    <submittedName>
        <fullName evidence="1">Uncharacterized protein</fullName>
    </submittedName>
</protein>
<sequence>MTFKLADQKPRTQVWQLTNNASGLLLGVISWYGAWRQYAFNPVEGSTFNDSCLETIRDFLTKLNSGQKSGRGTKCIQVG</sequence>
<dbReference type="EMBL" id="LAZR01007901">
    <property type="protein sequence ID" value="KKM82186.1"/>
    <property type="molecule type" value="Genomic_DNA"/>
</dbReference>
<evidence type="ECO:0000313" key="1">
    <source>
        <dbReference type="EMBL" id="KKM82186.1"/>
    </source>
</evidence>
<proteinExistence type="predicted"/>
<gene>
    <name evidence="1" type="ORF">LCGC14_1322110</name>
</gene>
<accession>A0A0F9L4P7</accession>
<name>A0A0F9L4P7_9ZZZZ</name>
<comment type="caution">
    <text evidence="1">The sequence shown here is derived from an EMBL/GenBank/DDBJ whole genome shotgun (WGS) entry which is preliminary data.</text>
</comment>